<gene>
    <name evidence="7" type="primary">mutS2</name>
    <name evidence="7" type="synonym">rqcU</name>
    <name evidence="11" type="ORF">SAMN05421743_105130</name>
</gene>
<keyword evidence="2 7" id="KW-0547">Nucleotide-binding</keyword>
<keyword evidence="7" id="KW-0540">Nuclease</keyword>
<dbReference type="HAMAP" id="MF_00092">
    <property type="entry name" value="MutS2"/>
    <property type="match status" value="1"/>
</dbReference>
<keyword evidence="8" id="KW-0175">Coiled coil</keyword>
<dbReference type="NCBIfam" id="TIGR01069">
    <property type="entry name" value="mutS2"/>
    <property type="match status" value="1"/>
</dbReference>
<dbReference type="SUPFAM" id="SSF48334">
    <property type="entry name" value="DNA repair protein MutS, domain III"/>
    <property type="match status" value="1"/>
</dbReference>
<keyword evidence="3 7" id="KW-0378">Hydrolase</keyword>
<dbReference type="InterPro" id="IPR045076">
    <property type="entry name" value="MutS"/>
</dbReference>
<dbReference type="PROSITE" id="PS00486">
    <property type="entry name" value="DNA_MISMATCH_REPAIR_2"/>
    <property type="match status" value="1"/>
</dbReference>
<dbReference type="RefSeq" id="WP_093044256.1">
    <property type="nucleotide sequence ID" value="NZ_FNQR01000005.1"/>
</dbReference>
<keyword evidence="4 7" id="KW-0067">ATP-binding</keyword>
<organism evidence="11 12">
    <name type="scientific">Thalassobacillus cyri</name>
    <dbReference type="NCBI Taxonomy" id="571932"/>
    <lineage>
        <taxon>Bacteria</taxon>
        <taxon>Bacillati</taxon>
        <taxon>Bacillota</taxon>
        <taxon>Bacilli</taxon>
        <taxon>Bacillales</taxon>
        <taxon>Bacillaceae</taxon>
        <taxon>Thalassobacillus</taxon>
    </lineage>
</organism>
<dbReference type="SMART" id="SM00533">
    <property type="entry name" value="MUTSd"/>
    <property type="match status" value="1"/>
</dbReference>
<keyword evidence="6 7" id="KW-0238">DNA-binding</keyword>
<keyword evidence="5 7" id="KW-0694">RNA-binding</keyword>
<dbReference type="PANTHER" id="PTHR48466">
    <property type="entry name" value="OS10G0509000 PROTEIN-RELATED"/>
    <property type="match status" value="1"/>
</dbReference>
<sequence>MNQRVFHVLEYKKIIDQLAEFAASSLGKAKAAALKPSTDFEEVVQWQNETDEAAQVIRLHGNVPLGGIFDIKPSIKRSTIGGVLSPSECLDVASTIYGGKQMKRFIDQMEEPVVPILRGLVEGIVPLNELERQIRGCIDDNGHVMDGASDKLRTIRSRVRTYESRVRDKMDSYTKSKSKMLSDAIVTIRNDRYVLPVKQEYRGSIGGIVHDQSSSGATLFIEPQAIVDLNNQLQEAKVQEKHEIERILKELSEAIASDKSFLYQNVELLQKIDFMFARAKLGQSMKAAMPAMNDRGIIKMKQARHPLINQEEVVANDIELGESFTSIVITGPNTGGKTVTLKLVGLCTLMAQSGLQIPAFDGVEMAVFENVFADIGDEQSIEQNLSTFSSHMTNIVDILQYVNDKTLVLFDELGAGTDPQEGAALAMSILDEVVQRDARVIATTHYPELKAYGYNREGVINASVEFDIQTLQPTYRLLIGVPGRSNAFEISRRLGLDEHVIETAKGHIGSDSKSVENMIASLEESTRGADRDYEEAEKILEQAQELHRELEDNWKKFEDKREQLYQRAEQKAEKAVEKAKMEAEEIVKELRNRKQQADFKEHEWIEARKTLEEARPELANKKQKQNKPSSAGKRELKAGDEVKLLSLNQNGTVIDVISENEFQVQVGIMKVKAKRKDLEYIKSEQPLKEKPMATVKGKGYHVKTELDLRGERYEEALTRLEKYIDDAILAGYPRVSIIHGKGTGALRNGVKNFADNHPAIKSHRSGGMNEGGGGVTILEFA</sequence>
<dbReference type="Pfam" id="PF00488">
    <property type="entry name" value="MutS_V"/>
    <property type="match status" value="1"/>
</dbReference>
<dbReference type="GO" id="GO:0019843">
    <property type="term" value="F:rRNA binding"/>
    <property type="evidence" value="ECO:0007669"/>
    <property type="project" value="UniProtKB-UniRule"/>
</dbReference>
<dbReference type="PROSITE" id="PS50828">
    <property type="entry name" value="SMR"/>
    <property type="match status" value="1"/>
</dbReference>
<keyword evidence="7" id="KW-0255">Endonuclease</keyword>
<dbReference type="FunFam" id="3.40.50.300:FF:000830">
    <property type="entry name" value="Endonuclease MutS2"/>
    <property type="match status" value="1"/>
</dbReference>
<dbReference type="CDD" id="cd03280">
    <property type="entry name" value="ABC_MutS2"/>
    <property type="match status" value="1"/>
</dbReference>
<dbReference type="Gene3D" id="3.40.50.300">
    <property type="entry name" value="P-loop containing nucleotide triphosphate hydrolases"/>
    <property type="match status" value="1"/>
</dbReference>
<dbReference type="PIRSF" id="PIRSF005814">
    <property type="entry name" value="MutS_YshD"/>
    <property type="match status" value="1"/>
</dbReference>
<dbReference type="SMART" id="SM00463">
    <property type="entry name" value="SMR"/>
    <property type="match status" value="1"/>
</dbReference>
<evidence type="ECO:0000256" key="6">
    <source>
        <dbReference type="ARBA" id="ARBA00023125"/>
    </source>
</evidence>
<dbReference type="InterPro" id="IPR000432">
    <property type="entry name" value="DNA_mismatch_repair_MutS_C"/>
</dbReference>
<dbReference type="STRING" id="571932.SAMN05421743_105130"/>
<evidence type="ECO:0000256" key="2">
    <source>
        <dbReference type="ARBA" id="ARBA00022741"/>
    </source>
</evidence>
<evidence type="ECO:0000256" key="7">
    <source>
        <dbReference type="HAMAP-Rule" id="MF_00092"/>
    </source>
</evidence>
<dbReference type="InterPro" id="IPR036187">
    <property type="entry name" value="DNA_mismatch_repair_MutS_sf"/>
</dbReference>
<dbReference type="InterPro" id="IPR007696">
    <property type="entry name" value="DNA_mismatch_repair_MutS_core"/>
</dbReference>
<dbReference type="GO" id="GO:0043023">
    <property type="term" value="F:ribosomal large subunit binding"/>
    <property type="evidence" value="ECO:0007669"/>
    <property type="project" value="UniProtKB-UniRule"/>
</dbReference>
<evidence type="ECO:0000313" key="11">
    <source>
        <dbReference type="EMBL" id="SEA50995.1"/>
    </source>
</evidence>
<evidence type="ECO:0000259" key="10">
    <source>
        <dbReference type="PROSITE" id="PS50828"/>
    </source>
</evidence>
<dbReference type="EMBL" id="FNQR01000005">
    <property type="protein sequence ID" value="SEA50995.1"/>
    <property type="molecule type" value="Genomic_DNA"/>
</dbReference>
<evidence type="ECO:0000256" key="3">
    <source>
        <dbReference type="ARBA" id="ARBA00022801"/>
    </source>
</evidence>
<dbReference type="GO" id="GO:0004519">
    <property type="term" value="F:endonuclease activity"/>
    <property type="evidence" value="ECO:0007669"/>
    <property type="project" value="UniProtKB-UniRule"/>
</dbReference>
<dbReference type="Gene3D" id="3.30.1370.110">
    <property type="match status" value="1"/>
</dbReference>
<dbReference type="GO" id="GO:0072344">
    <property type="term" value="P:rescue of stalled ribosome"/>
    <property type="evidence" value="ECO:0007669"/>
    <property type="project" value="UniProtKB-UniRule"/>
</dbReference>
<evidence type="ECO:0000256" key="5">
    <source>
        <dbReference type="ARBA" id="ARBA00022884"/>
    </source>
</evidence>
<keyword evidence="12" id="KW-1185">Reference proteome</keyword>
<evidence type="ECO:0000256" key="1">
    <source>
        <dbReference type="ARBA" id="ARBA00022730"/>
    </source>
</evidence>
<dbReference type="AlphaFoldDB" id="A0A1H4BS72"/>
<dbReference type="GO" id="GO:0030983">
    <property type="term" value="F:mismatched DNA binding"/>
    <property type="evidence" value="ECO:0007669"/>
    <property type="project" value="InterPro"/>
</dbReference>
<comment type="function">
    <text evidence="7">Acts as a ribosome collision sensor, splitting the ribosome into its 2 subunits. Detects stalled/collided 70S ribosomes which it binds and splits by an ATP-hydrolysis driven conformational change. Acts upstream of the ribosome quality control system (RQC), a ribosome-associated complex that mediates the extraction of incompletely synthesized nascent chains from stalled ribosomes and their subsequent degradation. Probably generates substrates for RQC.</text>
</comment>
<accession>A0A1H4BS72</accession>
<dbReference type="GO" id="GO:0005524">
    <property type="term" value="F:ATP binding"/>
    <property type="evidence" value="ECO:0007669"/>
    <property type="project" value="UniProtKB-UniRule"/>
</dbReference>
<dbReference type="InterPro" id="IPR005747">
    <property type="entry name" value="MutS2"/>
</dbReference>
<evidence type="ECO:0000256" key="9">
    <source>
        <dbReference type="SAM" id="MobiDB-lite"/>
    </source>
</evidence>
<evidence type="ECO:0000256" key="4">
    <source>
        <dbReference type="ARBA" id="ARBA00022840"/>
    </source>
</evidence>
<proteinExistence type="inferred from homology"/>
<dbReference type="InterPro" id="IPR027417">
    <property type="entry name" value="P-loop_NTPase"/>
</dbReference>
<feature type="domain" description="Smr" evidence="10">
    <location>
        <begin position="706"/>
        <end position="781"/>
    </location>
</feature>
<protein>
    <recommendedName>
        <fullName evidence="7">Endonuclease MutS2</fullName>
        <ecNumber evidence="7">3.1.-.-</ecNumber>
    </recommendedName>
    <alternativeName>
        <fullName evidence="7">Ribosome-associated protein quality control-upstream factor</fullName>
        <shortName evidence="7">RQC-upstream factor</shortName>
        <shortName evidence="7">RqcU</shortName>
        <ecNumber evidence="7">3.6.4.-</ecNumber>
    </alternativeName>
</protein>
<dbReference type="Proteomes" id="UP000198584">
    <property type="component" value="Unassembled WGS sequence"/>
</dbReference>
<evidence type="ECO:0000256" key="8">
    <source>
        <dbReference type="SAM" id="Coils"/>
    </source>
</evidence>
<dbReference type="GO" id="GO:0016887">
    <property type="term" value="F:ATP hydrolysis activity"/>
    <property type="evidence" value="ECO:0007669"/>
    <property type="project" value="InterPro"/>
</dbReference>
<comment type="similarity">
    <text evidence="7">Belongs to the DNA mismatch repair MutS family. MutS2 subfamily.</text>
</comment>
<dbReference type="InterPro" id="IPR002625">
    <property type="entry name" value="Smr_dom"/>
</dbReference>
<dbReference type="GO" id="GO:0140664">
    <property type="term" value="F:ATP-dependent DNA damage sensor activity"/>
    <property type="evidence" value="ECO:0007669"/>
    <property type="project" value="InterPro"/>
</dbReference>
<dbReference type="Pfam" id="PF20297">
    <property type="entry name" value="MSSS"/>
    <property type="match status" value="1"/>
</dbReference>
<dbReference type="SUPFAM" id="SSF160443">
    <property type="entry name" value="SMR domain-like"/>
    <property type="match status" value="1"/>
</dbReference>
<comment type="function">
    <text evidence="7">Endonuclease that is involved in the suppression of homologous recombination and thus may have a key role in the control of bacterial genetic diversity.</text>
</comment>
<dbReference type="GO" id="GO:0006298">
    <property type="term" value="P:mismatch repair"/>
    <property type="evidence" value="ECO:0007669"/>
    <property type="project" value="InterPro"/>
</dbReference>
<dbReference type="Pfam" id="PF01713">
    <property type="entry name" value="Smr"/>
    <property type="match status" value="1"/>
</dbReference>
<dbReference type="SMART" id="SM00534">
    <property type="entry name" value="MUTSac"/>
    <property type="match status" value="1"/>
</dbReference>
<evidence type="ECO:0000313" key="12">
    <source>
        <dbReference type="Proteomes" id="UP000198584"/>
    </source>
</evidence>
<name>A0A1H4BS72_9BACI</name>
<dbReference type="PANTHER" id="PTHR48466:SF2">
    <property type="entry name" value="OS10G0509000 PROTEIN"/>
    <property type="match status" value="1"/>
</dbReference>
<feature type="region of interest" description="Disordered" evidence="9">
    <location>
        <begin position="615"/>
        <end position="635"/>
    </location>
</feature>
<reference evidence="11 12" key="1">
    <citation type="submission" date="2016-10" db="EMBL/GenBank/DDBJ databases">
        <authorList>
            <person name="de Groot N.N."/>
        </authorList>
    </citation>
    <scope>NUCLEOTIDE SEQUENCE [LARGE SCALE GENOMIC DNA]</scope>
    <source>
        <strain evidence="11 12">CCM7597</strain>
    </source>
</reference>
<dbReference type="InterPro" id="IPR036063">
    <property type="entry name" value="Smr_dom_sf"/>
</dbReference>
<comment type="subunit">
    <text evidence="7">Homodimer. Binds to stalled ribosomes, contacting rRNA.</text>
</comment>
<dbReference type="InterPro" id="IPR046893">
    <property type="entry name" value="MSSS"/>
</dbReference>
<dbReference type="OrthoDB" id="9808166at2"/>
<dbReference type="EC" id="3.6.4.-" evidence="7"/>
<feature type="coiled-coil region" evidence="8">
    <location>
        <begin position="519"/>
        <end position="600"/>
    </location>
</feature>
<keyword evidence="1 7" id="KW-0699">rRNA-binding</keyword>
<dbReference type="GO" id="GO:0045910">
    <property type="term" value="P:negative regulation of DNA recombination"/>
    <property type="evidence" value="ECO:0007669"/>
    <property type="project" value="InterPro"/>
</dbReference>
<dbReference type="EC" id="3.1.-.-" evidence="7"/>
<dbReference type="SUPFAM" id="SSF52540">
    <property type="entry name" value="P-loop containing nucleoside triphosphate hydrolases"/>
    <property type="match status" value="1"/>
</dbReference>
<feature type="binding site" evidence="7">
    <location>
        <begin position="331"/>
        <end position="338"/>
    </location>
    <ligand>
        <name>ATP</name>
        <dbReference type="ChEBI" id="CHEBI:30616"/>
    </ligand>
</feature>